<reference evidence="2 3" key="1">
    <citation type="submission" date="2019-12" db="EMBL/GenBank/DDBJ databases">
        <authorList>
            <person name="Lee S.D."/>
        </authorList>
    </citation>
    <scope>NUCLEOTIDE SEQUENCE [LARGE SCALE GENOMIC DNA]</scope>
    <source>
        <strain evidence="2 3">SAP-6</strain>
    </source>
</reference>
<dbReference type="Proteomes" id="UP000461443">
    <property type="component" value="Unassembled WGS sequence"/>
</dbReference>
<feature type="transmembrane region" description="Helical" evidence="1">
    <location>
        <begin position="103"/>
        <end position="127"/>
    </location>
</feature>
<dbReference type="RefSeq" id="WP_162365608.1">
    <property type="nucleotide sequence ID" value="NZ_WUBS01000005.1"/>
</dbReference>
<sequence length="174" mass="19529">MSDILRGVNTDRMPLRLLKRIAAERARWRGNTPVAVLIAGIAIIATRCMGMLMLTNNLGVEGLRSFIDTSSRSWDLTLLFLASLAVLFAELRCGFAVMRGYAWARWCFVACQVLSAGYLFLATWNGFYPEMFALSGDSAMEISSELLMHKLPDILIVLLLFAPLSSRRFFLRGR</sequence>
<evidence type="ECO:0000256" key="1">
    <source>
        <dbReference type="SAM" id="Phobius"/>
    </source>
</evidence>
<protein>
    <submittedName>
        <fullName evidence="2">DUF2593 family protein</fullName>
    </submittedName>
</protein>
<organism evidence="2 3">
    <name type="scientific">Acerihabitans arboris</name>
    <dbReference type="NCBI Taxonomy" id="2691583"/>
    <lineage>
        <taxon>Bacteria</taxon>
        <taxon>Pseudomonadati</taxon>
        <taxon>Pseudomonadota</taxon>
        <taxon>Gammaproteobacteria</taxon>
        <taxon>Enterobacterales</taxon>
        <taxon>Pectobacteriaceae</taxon>
        <taxon>Acerihabitans</taxon>
    </lineage>
</organism>
<keyword evidence="3" id="KW-1185">Reference proteome</keyword>
<keyword evidence="1" id="KW-0472">Membrane</keyword>
<name>A0A845SIU0_9GAMM</name>
<accession>A0A845SIU0</accession>
<evidence type="ECO:0000313" key="3">
    <source>
        <dbReference type="Proteomes" id="UP000461443"/>
    </source>
</evidence>
<evidence type="ECO:0000313" key="2">
    <source>
        <dbReference type="EMBL" id="NDL62884.1"/>
    </source>
</evidence>
<gene>
    <name evidence="2" type="ORF">GRH90_09000</name>
</gene>
<dbReference type="AlphaFoldDB" id="A0A845SIU0"/>
<feature type="transmembrane region" description="Helical" evidence="1">
    <location>
        <begin position="74"/>
        <end position="91"/>
    </location>
</feature>
<comment type="caution">
    <text evidence="2">The sequence shown here is derived from an EMBL/GenBank/DDBJ whole genome shotgun (WGS) entry which is preliminary data.</text>
</comment>
<keyword evidence="1" id="KW-0812">Transmembrane</keyword>
<dbReference type="Pfam" id="PF10767">
    <property type="entry name" value="YbjO_DH-like"/>
    <property type="match status" value="1"/>
</dbReference>
<dbReference type="EMBL" id="WUBS01000005">
    <property type="protein sequence ID" value="NDL62884.1"/>
    <property type="molecule type" value="Genomic_DNA"/>
</dbReference>
<reference evidence="2 3" key="2">
    <citation type="submission" date="2020-02" db="EMBL/GenBank/DDBJ databases">
        <title>The new genus of Enterobacteriales.</title>
        <authorList>
            <person name="Kim I.S."/>
        </authorList>
    </citation>
    <scope>NUCLEOTIDE SEQUENCE [LARGE SCALE GENOMIC DNA]</scope>
    <source>
        <strain evidence="2 3">SAP-6</strain>
    </source>
</reference>
<proteinExistence type="predicted"/>
<dbReference type="InterPro" id="IPR019703">
    <property type="entry name" value="YbjO_DH-like"/>
</dbReference>
<feature type="transmembrane region" description="Helical" evidence="1">
    <location>
        <begin position="34"/>
        <end position="54"/>
    </location>
</feature>
<keyword evidence="1" id="KW-1133">Transmembrane helix</keyword>